<comment type="similarity">
    <text evidence="2">Belongs to the methyl-accepting chemotaxis (MCP) protein family.</text>
</comment>
<evidence type="ECO:0000313" key="8">
    <source>
        <dbReference type="EMBL" id="MCW6035687.1"/>
    </source>
</evidence>
<evidence type="ECO:0000256" key="1">
    <source>
        <dbReference type="ARBA" id="ARBA00022500"/>
    </source>
</evidence>
<dbReference type="InterPro" id="IPR051310">
    <property type="entry name" value="MCP_chemotaxis"/>
</dbReference>
<evidence type="ECO:0000313" key="9">
    <source>
        <dbReference type="Proteomes" id="UP001526426"/>
    </source>
</evidence>
<dbReference type="EMBL" id="JAIHOM010000018">
    <property type="protein sequence ID" value="MCW6035687.1"/>
    <property type="molecule type" value="Genomic_DNA"/>
</dbReference>
<name>A0ABT3L2K3_9CYAN</name>
<keyword evidence="5" id="KW-0812">Transmembrane</keyword>
<dbReference type="PRINTS" id="PR00260">
    <property type="entry name" value="CHEMTRNSDUCR"/>
</dbReference>
<dbReference type="SMART" id="SM00304">
    <property type="entry name" value="HAMP"/>
    <property type="match status" value="1"/>
</dbReference>
<dbReference type="Pfam" id="PF00015">
    <property type="entry name" value="MCPsignal"/>
    <property type="match status" value="1"/>
</dbReference>
<keyword evidence="1" id="KW-0145">Chemotaxis</keyword>
<comment type="caution">
    <text evidence="8">The sequence shown here is derived from an EMBL/GenBank/DDBJ whole genome shotgun (WGS) entry which is preliminary data.</text>
</comment>
<dbReference type="PANTHER" id="PTHR43531">
    <property type="entry name" value="PROTEIN ICFG"/>
    <property type="match status" value="1"/>
</dbReference>
<dbReference type="Gene3D" id="1.10.287.950">
    <property type="entry name" value="Methyl-accepting chemotaxis protein"/>
    <property type="match status" value="1"/>
</dbReference>
<sequence length="517" mass="56425">MKSLKIGTRLNLGFSIMLLALLGTNVYLVSTMNRLAALTNRLYKHPFTVSTSVLEVEVGVVKIHRSMRDVILSRNATELNSAVQVIDQYEREVYAAFDLLAERFLGDVNQVYRARDEFAKWKPIRDQAIRLMEQNQQEAALNLVKNQALQQVNEVMGEVVSIRSFAENKAVEFVTNAEQARQNAFASTLVVMSVTLIVMIYLAVVLTRSITIPLREAIALNQKIAEGELSVEIHPDSNDEIGQLLGSMQDMVMQLKQVVLLVRKSSDGVTLGSQNLSNSALELSRGAIEQATATEQAANSIQDITLKINQNSQNANQTNAIVGKVVQDAQGTGKTVEETAIAMKAIVQKIKVIEDIALQTNMLALNAAIEATRAQEAGGGFGIVAAEVRKLAELSRVAAVEINQLAASSVAISEKAGMMLMQLIPDIQETAVFIQQISAASSEQAQNTTQINQAIRQLEQATQQNSAVSTDLSMMAQNLATQAVELQKAIAFFRVDLPSSPIRDTVIPDRIPARLTI</sequence>
<keyword evidence="3" id="KW-0807">Transducer</keyword>
<proteinExistence type="inferred from homology"/>
<evidence type="ECO:0000256" key="3">
    <source>
        <dbReference type="PROSITE-ProRule" id="PRU00284"/>
    </source>
</evidence>
<evidence type="ECO:0000259" key="6">
    <source>
        <dbReference type="PROSITE" id="PS50111"/>
    </source>
</evidence>
<reference evidence="8 9" key="1">
    <citation type="submission" date="2021-08" db="EMBL/GenBank/DDBJ databases">
        <title>Draft genome sequence of Spirulina subsalsa with high tolerance to salinity and hype-accumulation of phycocyanin.</title>
        <authorList>
            <person name="Pei H."/>
            <person name="Jiang L."/>
        </authorList>
    </citation>
    <scope>NUCLEOTIDE SEQUENCE [LARGE SCALE GENOMIC DNA]</scope>
    <source>
        <strain evidence="8 9">FACHB-351</strain>
    </source>
</reference>
<accession>A0ABT3L2K3</accession>
<protein>
    <submittedName>
        <fullName evidence="8">Methyl-accepting chemotaxis protein</fullName>
    </submittedName>
</protein>
<dbReference type="Pfam" id="PF12729">
    <property type="entry name" value="4HB_MCP_1"/>
    <property type="match status" value="1"/>
</dbReference>
<evidence type="ECO:0000256" key="2">
    <source>
        <dbReference type="ARBA" id="ARBA00029447"/>
    </source>
</evidence>
<dbReference type="InterPro" id="IPR003660">
    <property type="entry name" value="HAMP_dom"/>
</dbReference>
<keyword evidence="5" id="KW-0472">Membrane</keyword>
<dbReference type="SUPFAM" id="SSF58104">
    <property type="entry name" value="Methyl-accepting chemotaxis protein (MCP) signaling domain"/>
    <property type="match status" value="1"/>
</dbReference>
<dbReference type="CDD" id="cd06225">
    <property type="entry name" value="HAMP"/>
    <property type="match status" value="1"/>
</dbReference>
<dbReference type="PROSITE" id="PS50885">
    <property type="entry name" value="HAMP"/>
    <property type="match status" value="1"/>
</dbReference>
<dbReference type="InterPro" id="IPR024478">
    <property type="entry name" value="HlyB_4HB_MCP"/>
</dbReference>
<dbReference type="InterPro" id="IPR004090">
    <property type="entry name" value="Chemotax_Me-accpt_rcpt"/>
</dbReference>
<organism evidence="8 9">
    <name type="scientific">Spirulina subsalsa FACHB-351</name>
    <dbReference type="NCBI Taxonomy" id="234711"/>
    <lineage>
        <taxon>Bacteria</taxon>
        <taxon>Bacillati</taxon>
        <taxon>Cyanobacteriota</taxon>
        <taxon>Cyanophyceae</taxon>
        <taxon>Spirulinales</taxon>
        <taxon>Spirulinaceae</taxon>
        <taxon>Spirulina</taxon>
    </lineage>
</organism>
<feature type="transmembrane region" description="Helical" evidence="5">
    <location>
        <begin position="184"/>
        <end position="206"/>
    </location>
</feature>
<feature type="domain" description="HAMP" evidence="7">
    <location>
        <begin position="208"/>
        <end position="260"/>
    </location>
</feature>
<dbReference type="Proteomes" id="UP001526426">
    <property type="component" value="Unassembled WGS sequence"/>
</dbReference>
<dbReference type="PANTHER" id="PTHR43531:SF11">
    <property type="entry name" value="METHYL-ACCEPTING CHEMOTAXIS PROTEIN 3"/>
    <property type="match status" value="1"/>
</dbReference>
<evidence type="ECO:0000259" key="7">
    <source>
        <dbReference type="PROSITE" id="PS50885"/>
    </source>
</evidence>
<evidence type="ECO:0000256" key="4">
    <source>
        <dbReference type="SAM" id="Coils"/>
    </source>
</evidence>
<dbReference type="InterPro" id="IPR004089">
    <property type="entry name" value="MCPsignal_dom"/>
</dbReference>
<gene>
    <name evidence="8" type="ORF">K4A83_05295</name>
</gene>
<dbReference type="SMART" id="SM00283">
    <property type="entry name" value="MA"/>
    <property type="match status" value="1"/>
</dbReference>
<keyword evidence="5" id="KW-1133">Transmembrane helix</keyword>
<evidence type="ECO:0000256" key="5">
    <source>
        <dbReference type="SAM" id="Phobius"/>
    </source>
</evidence>
<dbReference type="RefSeq" id="WP_265263398.1">
    <property type="nucleotide sequence ID" value="NZ_JAIHOM010000018.1"/>
</dbReference>
<keyword evidence="9" id="KW-1185">Reference proteome</keyword>
<keyword evidence="4" id="KW-0175">Coiled coil</keyword>
<dbReference type="Pfam" id="PF00672">
    <property type="entry name" value="HAMP"/>
    <property type="match status" value="1"/>
</dbReference>
<dbReference type="PROSITE" id="PS50111">
    <property type="entry name" value="CHEMOTAXIS_TRANSDUC_2"/>
    <property type="match status" value="1"/>
</dbReference>
<feature type="domain" description="Methyl-accepting transducer" evidence="6">
    <location>
        <begin position="265"/>
        <end position="480"/>
    </location>
</feature>
<feature type="coiled-coil region" evidence="4">
    <location>
        <begin position="444"/>
        <end position="471"/>
    </location>
</feature>